<dbReference type="PANTHER" id="PTHR43053:SF3">
    <property type="entry name" value="ALPHA-GALACTOSIDASE C-RELATED"/>
    <property type="match status" value="1"/>
</dbReference>
<dbReference type="InterPro" id="IPR050985">
    <property type="entry name" value="Alpha-glycosidase_related"/>
</dbReference>
<name>A0A2U1AI03_9BACT</name>
<dbReference type="InterPro" id="IPR013780">
    <property type="entry name" value="Glyco_hydro_b"/>
</dbReference>
<dbReference type="EMBL" id="QEKH01000037">
    <property type="protein sequence ID" value="PVY36042.1"/>
    <property type="molecule type" value="Genomic_DNA"/>
</dbReference>
<evidence type="ECO:0000256" key="2">
    <source>
        <dbReference type="ARBA" id="ARBA00023295"/>
    </source>
</evidence>
<dbReference type="Gene3D" id="3.20.20.70">
    <property type="entry name" value="Aldolase class I"/>
    <property type="match status" value="1"/>
</dbReference>
<dbReference type="GO" id="GO:0004557">
    <property type="term" value="F:alpha-galactosidase activity"/>
    <property type="evidence" value="ECO:0007669"/>
    <property type="project" value="InterPro"/>
</dbReference>
<dbReference type="InterPro" id="IPR002252">
    <property type="entry name" value="Glyco_hydro_36"/>
</dbReference>
<comment type="caution">
    <text evidence="3">The sequence shown here is derived from an EMBL/GenBank/DDBJ whole genome shotgun (WGS) entry which is preliminary data.</text>
</comment>
<dbReference type="SUPFAM" id="SSF51445">
    <property type="entry name" value="(Trans)glycosidases"/>
    <property type="match status" value="1"/>
</dbReference>
<dbReference type="Gene3D" id="2.60.40.1180">
    <property type="entry name" value="Golgi alpha-mannosidase II"/>
    <property type="match status" value="1"/>
</dbReference>
<keyword evidence="4" id="KW-1185">Reference proteome</keyword>
<dbReference type="InterPro" id="IPR017853">
    <property type="entry name" value="GH"/>
</dbReference>
<keyword evidence="1" id="KW-0378">Hydrolase</keyword>
<gene>
    <name evidence="3" type="ORF">C8D82_1374</name>
</gene>
<dbReference type="PANTHER" id="PTHR43053">
    <property type="entry name" value="GLYCOSIDASE FAMILY 31"/>
    <property type="match status" value="1"/>
</dbReference>
<dbReference type="GeneID" id="78296836"/>
<organism evidence="3 4">
    <name type="scientific">Victivallis vadensis</name>
    <dbReference type="NCBI Taxonomy" id="172901"/>
    <lineage>
        <taxon>Bacteria</taxon>
        <taxon>Pseudomonadati</taxon>
        <taxon>Lentisphaerota</taxon>
        <taxon>Lentisphaeria</taxon>
        <taxon>Victivallales</taxon>
        <taxon>Victivallaceae</taxon>
        <taxon>Victivallis</taxon>
    </lineage>
</organism>
<evidence type="ECO:0000256" key="1">
    <source>
        <dbReference type="ARBA" id="ARBA00022801"/>
    </source>
</evidence>
<dbReference type="Proteomes" id="UP000245959">
    <property type="component" value="Unassembled WGS sequence"/>
</dbReference>
<reference evidence="3 4" key="1">
    <citation type="submission" date="2018-04" db="EMBL/GenBank/DDBJ databases">
        <title>Genomic Encyclopedia of Type Strains, Phase IV (KMG-IV): sequencing the most valuable type-strain genomes for metagenomic binning, comparative biology and taxonomic classification.</title>
        <authorList>
            <person name="Goeker M."/>
        </authorList>
    </citation>
    <scope>NUCLEOTIDE SEQUENCE [LARGE SCALE GENOMIC DNA]</scope>
    <source>
        <strain evidence="3 4">DSM 14823</strain>
    </source>
</reference>
<dbReference type="CDD" id="cd14791">
    <property type="entry name" value="GH36"/>
    <property type="match status" value="1"/>
</dbReference>
<dbReference type="RefSeq" id="WP_165833163.1">
    <property type="nucleotide sequence ID" value="NZ_QEKH01000037.1"/>
</dbReference>
<protein>
    <submittedName>
        <fullName evidence="3">Alpha-galactosidase</fullName>
    </submittedName>
</protein>
<accession>A0A2U1AI03</accession>
<keyword evidence="2" id="KW-0326">Glycosidase</keyword>
<dbReference type="AlphaFoldDB" id="A0A2U1AI03"/>
<sequence>MMREKLSWEVSVLADGVRHSVGDAVELRRGANTLRIAFRNRSGRSVKLDGFQFDGSGISIPGPRLRLYREGWTAVAAAATRRYGERDFFVDPDYRRFAVVDADDYNSDEPNCFQAENVVVLNDLESGLSLLAGFVTAADYYNRFRIRLDEGGVREFFIFVYGDGREVAPGETVLSEELLILEGPDGYALLERYAACLGDRMKARVPQSVPTGWCSWYYYYSRVTENDVLENLEWLRRHRTELPLDYFQIDDGYQPAPGDWLMPSEQFPHGPKFILEKIAEAGFRPGLWLAPFMVRSDSRLFREHPEFLIRDAAGEILYPIKWRGIDAAILDCSREDACHWLRELFATLKEWGCTYAKLDFMMYESCVTGGVFHDRRCTRAQAFRRGLQAIRDGAGEDMFILGGTVVLGPCVGLLDGCRVGPDITPYWRLEHQHGGEAPSVPNVCRNIINRRYMHRRLWLNDPDVLIVRQDNNRLTEPEVLLWVSALWLTGGLLLLSDRFATLDAERAGLARLLLEEQDAFEAVRPVDFFEREIPAVWSGVRRKDRKPVLGFFNLGETPLAVSADLEQLGTAEYPAWREYWTGRVERVSGKRLSALLEPHCAMLFFPVG</sequence>
<proteinExistence type="predicted"/>
<evidence type="ECO:0000313" key="3">
    <source>
        <dbReference type="EMBL" id="PVY36042.1"/>
    </source>
</evidence>
<dbReference type="GO" id="GO:0016052">
    <property type="term" value="P:carbohydrate catabolic process"/>
    <property type="evidence" value="ECO:0007669"/>
    <property type="project" value="InterPro"/>
</dbReference>
<dbReference type="InterPro" id="IPR013785">
    <property type="entry name" value="Aldolase_TIM"/>
</dbReference>
<dbReference type="Pfam" id="PF02065">
    <property type="entry name" value="Melibiase"/>
    <property type="match status" value="1"/>
</dbReference>
<evidence type="ECO:0000313" key="4">
    <source>
        <dbReference type="Proteomes" id="UP000245959"/>
    </source>
</evidence>